<evidence type="ECO:0000256" key="2">
    <source>
        <dbReference type="ARBA" id="ARBA00022701"/>
    </source>
</evidence>
<keyword evidence="4" id="KW-0342">GTP-binding</keyword>
<dbReference type="InterPro" id="IPR017975">
    <property type="entry name" value="Tubulin_CS"/>
</dbReference>
<keyword evidence="3" id="KW-0547">Nucleotide-binding</keyword>
<comment type="caution">
    <text evidence="6">The sequence shown here is derived from an EMBL/GenBank/DDBJ whole genome shotgun (WGS) entry which is preliminary data.</text>
</comment>
<evidence type="ECO:0000256" key="4">
    <source>
        <dbReference type="ARBA" id="ARBA00023134"/>
    </source>
</evidence>
<dbReference type="CDD" id="cd06059">
    <property type="entry name" value="Tubulin"/>
    <property type="match status" value="1"/>
</dbReference>
<sequence length="425" mass="49686">MSSAFHIHIGGAGVMIGDMLWKLYEKEHNETTQKNYIYQQIDDHHHPLALFADLDDRMIHEVQRNKQVQFKKNSFLYGQEDASNVYARGTYTLGREIVDKGLDFIRQQVEMMDRLDQFVITTSISGGTGSGFSELLLSRLNCDYGDKVKKNGFIIFPSSEMSNNILGVYNAMFSIQMTREYFQSITMFDNQSMYNVIDHQLDLDFVDYSHINNLVAQIISQYTGLRRFNSSDNSKFFSNMCPYPQMHYFIPSFGKMTLINDYNRKELDQSQFIKYLTKKELKLYQCPQNPRHLSTTLLFRQKEVNHFYGKFDLTLQNLDHYFNQSPRIFQCNSSNYQIIPEFAEMKKTGTFFSNDASIVSRFKLLGAQFDKVYAKRAFVWCYVTEGLEESEFSQGRESLANLENQYYEIKGVNDSPNAFYSNNEF</sequence>
<dbReference type="GO" id="GO:0007017">
    <property type="term" value="P:microtubule-based process"/>
    <property type="evidence" value="ECO:0007669"/>
    <property type="project" value="InterPro"/>
</dbReference>
<protein>
    <recommendedName>
        <fullName evidence="5">Tubulin/FtsZ GTPase domain-containing protein</fullName>
    </recommendedName>
</protein>
<dbReference type="InterPro" id="IPR000217">
    <property type="entry name" value="Tubulin"/>
</dbReference>
<keyword evidence="2" id="KW-0493">Microtubule</keyword>
<proteinExistence type="inferred from homology"/>
<comment type="similarity">
    <text evidence="1">Belongs to the tubulin family.</text>
</comment>
<accession>A0A8S1WC77</accession>
<dbReference type="SMART" id="SM00864">
    <property type="entry name" value="Tubulin"/>
    <property type="match status" value="1"/>
</dbReference>
<gene>
    <name evidence="6" type="ORF">PPENT_87.1.T0870233</name>
</gene>
<dbReference type="AlphaFoldDB" id="A0A8S1WC77"/>
<dbReference type="FunFam" id="3.40.50.1440:FF:000044">
    <property type="entry name" value="Tubulin alpha chain"/>
    <property type="match status" value="1"/>
</dbReference>
<reference evidence="6" key="1">
    <citation type="submission" date="2021-01" db="EMBL/GenBank/DDBJ databases">
        <authorList>
            <consortium name="Genoscope - CEA"/>
            <person name="William W."/>
        </authorList>
    </citation>
    <scope>NUCLEOTIDE SEQUENCE</scope>
</reference>
<dbReference type="InterPro" id="IPR003008">
    <property type="entry name" value="Tubulin_FtsZ_GTPase"/>
</dbReference>
<dbReference type="OrthoDB" id="301794at2759"/>
<evidence type="ECO:0000313" key="6">
    <source>
        <dbReference type="EMBL" id="CAD8186751.1"/>
    </source>
</evidence>
<dbReference type="PANTHER" id="PTHR11588">
    <property type="entry name" value="TUBULIN"/>
    <property type="match status" value="1"/>
</dbReference>
<dbReference type="GO" id="GO:0005525">
    <property type="term" value="F:GTP binding"/>
    <property type="evidence" value="ECO:0007669"/>
    <property type="project" value="UniProtKB-KW"/>
</dbReference>
<evidence type="ECO:0000259" key="5">
    <source>
        <dbReference type="SMART" id="SM00864"/>
    </source>
</evidence>
<dbReference type="PROSITE" id="PS00227">
    <property type="entry name" value="TUBULIN"/>
    <property type="match status" value="1"/>
</dbReference>
<keyword evidence="7" id="KW-1185">Reference proteome</keyword>
<evidence type="ECO:0000256" key="1">
    <source>
        <dbReference type="ARBA" id="ARBA00009636"/>
    </source>
</evidence>
<name>A0A8S1WC77_9CILI</name>
<evidence type="ECO:0000256" key="3">
    <source>
        <dbReference type="ARBA" id="ARBA00022741"/>
    </source>
</evidence>
<dbReference type="GO" id="GO:0005874">
    <property type="term" value="C:microtubule"/>
    <property type="evidence" value="ECO:0007669"/>
    <property type="project" value="UniProtKB-KW"/>
</dbReference>
<feature type="domain" description="Tubulin/FtsZ GTPase" evidence="5">
    <location>
        <begin position="34"/>
        <end position="230"/>
    </location>
</feature>
<dbReference type="Proteomes" id="UP000689195">
    <property type="component" value="Unassembled WGS sequence"/>
</dbReference>
<dbReference type="Pfam" id="PF00091">
    <property type="entry name" value="Tubulin"/>
    <property type="match status" value="1"/>
</dbReference>
<organism evidence="6 7">
    <name type="scientific">Paramecium pentaurelia</name>
    <dbReference type="NCBI Taxonomy" id="43138"/>
    <lineage>
        <taxon>Eukaryota</taxon>
        <taxon>Sar</taxon>
        <taxon>Alveolata</taxon>
        <taxon>Ciliophora</taxon>
        <taxon>Intramacronucleata</taxon>
        <taxon>Oligohymenophorea</taxon>
        <taxon>Peniculida</taxon>
        <taxon>Parameciidae</taxon>
        <taxon>Paramecium</taxon>
    </lineage>
</organism>
<dbReference type="EMBL" id="CAJJDO010000087">
    <property type="protein sequence ID" value="CAD8186751.1"/>
    <property type="molecule type" value="Genomic_DNA"/>
</dbReference>
<evidence type="ECO:0000313" key="7">
    <source>
        <dbReference type="Proteomes" id="UP000689195"/>
    </source>
</evidence>